<reference evidence="10" key="1">
    <citation type="journal article" date="2023" name="Commun. Biol.">
        <title>Genome analysis of Parmales, the sister group of diatoms, reveals the evolutionary specialization of diatoms from phago-mixotrophs to photoautotrophs.</title>
        <authorList>
            <person name="Ban H."/>
            <person name="Sato S."/>
            <person name="Yoshikawa S."/>
            <person name="Yamada K."/>
            <person name="Nakamura Y."/>
            <person name="Ichinomiya M."/>
            <person name="Sato N."/>
            <person name="Blanc-Mathieu R."/>
            <person name="Endo H."/>
            <person name="Kuwata A."/>
            <person name="Ogata H."/>
        </authorList>
    </citation>
    <scope>NUCLEOTIDE SEQUENCE [LARGE SCALE GENOMIC DNA]</scope>
</reference>
<keyword evidence="10" id="KW-1185">Reference proteome</keyword>
<feature type="transmembrane region" description="Helical" evidence="6">
    <location>
        <begin position="222"/>
        <end position="247"/>
    </location>
</feature>
<evidence type="ECO:0000313" key="9">
    <source>
        <dbReference type="EMBL" id="GMI30036.1"/>
    </source>
</evidence>
<keyword evidence="3 6" id="KW-0812">Transmembrane</keyword>
<gene>
    <name evidence="9" type="ORF">TrCOL_g10877</name>
</gene>
<evidence type="ECO:0000256" key="3">
    <source>
        <dbReference type="ARBA" id="ARBA00022692"/>
    </source>
</evidence>
<dbReference type="GO" id="GO:0008195">
    <property type="term" value="F:phosphatidate phosphatase activity"/>
    <property type="evidence" value="ECO:0007669"/>
    <property type="project" value="TreeGrafter"/>
</dbReference>
<dbReference type="AlphaFoldDB" id="A0A9W7G2Z9"/>
<dbReference type="OrthoDB" id="10030083at2759"/>
<evidence type="ECO:0000259" key="8">
    <source>
        <dbReference type="SMART" id="SM00014"/>
    </source>
</evidence>
<dbReference type="PANTHER" id="PTHR10165:SF35">
    <property type="entry name" value="RE23632P"/>
    <property type="match status" value="1"/>
</dbReference>
<feature type="domain" description="Phosphatidic acid phosphatase type 2/haloperoxidase" evidence="8">
    <location>
        <begin position="94"/>
        <end position="237"/>
    </location>
</feature>
<comment type="subcellular location">
    <subcellularLocation>
        <location evidence="1">Membrane</location>
        <topology evidence="1">Multi-pass membrane protein</topology>
    </subcellularLocation>
</comment>
<dbReference type="SMART" id="SM00014">
    <property type="entry name" value="acidPPc"/>
    <property type="match status" value="1"/>
</dbReference>
<dbReference type="GO" id="GO:0006644">
    <property type="term" value="P:phospholipid metabolic process"/>
    <property type="evidence" value="ECO:0007669"/>
    <property type="project" value="InterPro"/>
</dbReference>
<evidence type="ECO:0000256" key="7">
    <source>
        <dbReference type="SAM" id="SignalP"/>
    </source>
</evidence>
<evidence type="ECO:0000256" key="5">
    <source>
        <dbReference type="ARBA" id="ARBA00023136"/>
    </source>
</evidence>
<keyword evidence="4 6" id="KW-1133">Transmembrane helix</keyword>
<dbReference type="InterPro" id="IPR043216">
    <property type="entry name" value="PAP-like"/>
</dbReference>
<feature type="signal peptide" evidence="7">
    <location>
        <begin position="1"/>
        <end position="20"/>
    </location>
</feature>
<keyword evidence="7" id="KW-0732">Signal</keyword>
<dbReference type="EMBL" id="BRYA01000693">
    <property type="protein sequence ID" value="GMI30036.1"/>
    <property type="molecule type" value="Genomic_DNA"/>
</dbReference>
<feature type="transmembrane region" description="Helical" evidence="6">
    <location>
        <begin position="155"/>
        <end position="174"/>
    </location>
</feature>
<comment type="similarity">
    <text evidence="2">Belongs to the PA-phosphatase related phosphoesterase family.</text>
</comment>
<dbReference type="Pfam" id="PF01569">
    <property type="entry name" value="PAP2"/>
    <property type="match status" value="1"/>
</dbReference>
<keyword evidence="5 6" id="KW-0472">Membrane</keyword>
<evidence type="ECO:0000256" key="4">
    <source>
        <dbReference type="ARBA" id="ARBA00022989"/>
    </source>
</evidence>
<dbReference type="Proteomes" id="UP001165065">
    <property type="component" value="Unassembled WGS sequence"/>
</dbReference>
<dbReference type="InterPro" id="IPR036938">
    <property type="entry name" value="PAP2/HPO_sf"/>
</dbReference>
<evidence type="ECO:0000256" key="6">
    <source>
        <dbReference type="SAM" id="Phobius"/>
    </source>
</evidence>
<dbReference type="PANTHER" id="PTHR10165">
    <property type="entry name" value="LIPID PHOSPHATE PHOSPHATASE"/>
    <property type="match status" value="1"/>
</dbReference>
<evidence type="ECO:0000256" key="2">
    <source>
        <dbReference type="ARBA" id="ARBA00008816"/>
    </source>
</evidence>
<dbReference type="GO" id="GO:0046839">
    <property type="term" value="P:phospholipid dephosphorylation"/>
    <property type="evidence" value="ECO:0007669"/>
    <property type="project" value="TreeGrafter"/>
</dbReference>
<name>A0A9W7G2Z9_9STRA</name>
<protein>
    <recommendedName>
        <fullName evidence="8">Phosphatidic acid phosphatase type 2/haloperoxidase domain-containing protein</fullName>
    </recommendedName>
</protein>
<accession>A0A9W7G2Z9</accession>
<dbReference type="InterPro" id="IPR000326">
    <property type="entry name" value="PAP2/HPO"/>
</dbReference>
<evidence type="ECO:0000256" key="1">
    <source>
        <dbReference type="ARBA" id="ARBA00004141"/>
    </source>
</evidence>
<feature type="chain" id="PRO_5040805383" description="Phosphatidic acid phosphatase type 2/haloperoxidase domain-containing protein" evidence="7">
    <location>
        <begin position="21"/>
        <end position="266"/>
    </location>
</feature>
<organism evidence="9 10">
    <name type="scientific">Triparma columacea</name>
    <dbReference type="NCBI Taxonomy" id="722753"/>
    <lineage>
        <taxon>Eukaryota</taxon>
        <taxon>Sar</taxon>
        <taxon>Stramenopiles</taxon>
        <taxon>Ochrophyta</taxon>
        <taxon>Bolidophyceae</taxon>
        <taxon>Parmales</taxon>
        <taxon>Triparmaceae</taxon>
        <taxon>Triparma</taxon>
    </lineage>
</organism>
<feature type="transmembrane region" description="Helical" evidence="6">
    <location>
        <begin position="186"/>
        <end position="210"/>
    </location>
</feature>
<comment type="caution">
    <text evidence="9">The sequence shown here is derived from an EMBL/GenBank/DDBJ whole genome shotgun (WGS) entry which is preliminary data.</text>
</comment>
<dbReference type="Gene3D" id="1.20.144.10">
    <property type="entry name" value="Phosphatidic acid phosphatase type 2/haloperoxidase"/>
    <property type="match status" value="1"/>
</dbReference>
<proteinExistence type="inferred from homology"/>
<sequence length="266" mass="29143">MEVVAYAIACLALKCFWALAIPITQRDANVQNFEIDGVNSKIYDPSLLYDYIPNDQVAVTDITLGIIGIAGPLAFFAICTSCVIRHEERSTSDALSAYLISTGCSEFVTEALKRYIGRPRPNYYAMCAFDEDLLACTASQARINQSRKSFPSGHASLSFCAMTLTALWLLRLVVEQEIRGGKGKGTIAFVSRCFAATFLPLPLAIFTAASRVHDNWHHTSDVVAGALIGGLSACFGFRVIFGTIDWAKVAEKRAERRGELQILDIK</sequence>
<evidence type="ECO:0000313" key="10">
    <source>
        <dbReference type="Proteomes" id="UP001165065"/>
    </source>
</evidence>
<dbReference type="GO" id="GO:0016020">
    <property type="term" value="C:membrane"/>
    <property type="evidence" value="ECO:0007669"/>
    <property type="project" value="UniProtKB-SubCell"/>
</dbReference>
<dbReference type="SUPFAM" id="SSF48317">
    <property type="entry name" value="Acid phosphatase/Vanadium-dependent haloperoxidase"/>
    <property type="match status" value="1"/>
</dbReference>